<keyword evidence="4" id="KW-0547">Nucleotide-binding</keyword>
<evidence type="ECO:0000256" key="6">
    <source>
        <dbReference type="ARBA" id="ARBA00022840"/>
    </source>
</evidence>
<evidence type="ECO:0000313" key="11">
    <source>
        <dbReference type="Proteomes" id="UP000261540"/>
    </source>
</evidence>
<organism evidence="10 11">
    <name type="scientific">Paramormyrops kingsleyae</name>
    <dbReference type="NCBI Taxonomy" id="1676925"/>
    <lineage>
        <taxon>Eukaryota</taxon>
        <taxon>Metazoa</taxon>
        <taxon>Chordata</taxon>
        <taxon>Craniata</taxon>
        <taxon>Vertebrata</taxon>
        <taxon>Euteleostomi</taxon>
        <taxon>Actinopterygii</taxon>
        <taxon>Neopterygii</taxon>
        <taxon>Teleostei</taxon>
        <taxon>Osteoglossocephala</taxon>
        <taxon>Osteoglossomorpha</taxon>
        <taxon>Osteoglossiformes</taxon>
        <taxon>Mormyridae</taxon>
        <taxon>Paramormyrops</taxon>
    </lineage>
</organism>
<feature type="compositionally biased region" description="Acidic residues" evidence="9">
    <location>
        <begin position="293"/>
        <end position="304"/>
    </location>
</feature>
<keyword evidence="5" id="KW-0418">Kinase</keyword>
<feature type="compositionally biased region" description="Polar residues" evidence="9">
    <location>
        <begin position="509"/>
        <end position="521"/>
    </location>
</feature>
<evidence type="ECO:0000256" key="4">
    <source>
        <dbReference type="ARBA" id="ARBA00022741"/>
    </source>
</evidence>
<dbReference type="GO" id="GO:0005524">
    <property type="term" value="F:ATP binding"/>
    <property type="evidence" value="ECO:0007669"/>
    <property type="project" value="UniProtKB-KW"/>
</dbReference>
<name>A0A3B3Q683_9TELE</name>
<comment type="catalytic activity">
    <reaction evidence="8">
        <text>L-seryl-[protein] + ATP = O-phospho-L-seryl-[protein] + ADP + H(+)</text>
        <dbReference type="Rhea" id="RHEA:17989"/>
        <dbReference type="Rhea" id="RHEA-COMP:9863"/>
        <dbReference type="Rhea" id="RHEA-COMP:11604"/>
        <dbReference type="ChEBI" id="CHEBI:15378"/>
        <dbReference type="ChEBI" id="CHEBI:29999"/>
        <dbReference type="ChEBI" id="CHEBI:30616"/>
        <dbReference type="ChEBI" id="CHEBI:83421"/>
        <dbReference type="ChEBI" id="CHEBI:456216"/>
        <dbReference type="EC" id="2.7.11.1"/>
    </reaction>
</comment>
<dbReference type="GO" id="GO:0004674">
    <property type="term" value="F:protein serine/threonine kinase activity"/>
    <property type="evidence" value="ECO:0007669"/>
    <property type="project" value="UniProtKB-KW"/>
</dbReference>
<feature type="region of interest" description="Disordered" evidence="9">
    <location>
        <begin position="403"/>
        <end position="543"/>
    </location>
</feature>
<evidence type="ECO:0000256" key="5">
    <source>
        <dbReference type="ARBA" id="ARBA00022777"/>
    </source>
</evidence>
<dbReference type="PANTHER" id="PTHR44899:SF1">
    <property type="entry name" value="SERINE_THREONINE-PROTEIN KINASE NEK5"/>
    <property type="match status" value="1"/>
</dbReference>
<feature type="region of interest" description="Disordered" evidence="9">
    <location>
        <begin position="1"/>
        <end position="59"/>
    </location>
</feature>
<dbReference type="Proteomes" id="UP000261540">
    <property type="component" value="Unplaced"/>
</dbReference>
<keyword evidence="11" id="KW-1185">Reference proteome</keyword>
<feature type="compositionally biased region" description="Basic and acidic residues" evidence="9">
    <location>
        <begin position="473"/>
        <end position="493"/>
    </location>
</feature>
<keyword evidence="2" id="KW-0723">Serine/threonine-protein kinase</keyword>
<evidence type="ECO:0000256" key="9">
    <source>
        <dbReference type="SAM" id="MobiDB-lite"/>
    </source>
</evidence>
<dbReference type="GeneTree" id="ENSGT00960000191502"/>
<dbReference type="AlphaFoldDB" id="A0A3B3Q683"/>
<reference evidence="10" key="1">
    <citation type="submission" date="2025-08" db="UniProtKB">
        <authorList>
            <consortium name="Ensembl"/>
        </authorList>
    </citation>
    <scope>IDENTIFICATION</scope>
</reference>
<dbReference type="Ensembl" id="ENSPKIT00000025594.1">
    <property type="protein sequence ID" value="ENSPKIP00000001668.1"/>
    <property type="gene ID" value="ENSPKIG00000019875.1"/>
</dbReference>
<feature type="region of interest" description="Disordered" evidence="9">
    <location>
        <begin position="122"/>
        <end position="155"/>
    </location>
</feature>
<feature type="compositionally biased region" description="Acidic residues" evidence="9">
    <location>
        <begin position="434"/>
        <end position="449"/>
    </location>
</feature>
<feature type="compositionally biased region" description="Acidic residues" evidence="9">
    <location>
        <begin position="412"/>
        <end position="421"/>
    </location>
</feature>
<feature type="compositionally biased region" description="Basic residues" evidence="9">
    <location>
        <begin position="10"/>
        <end position="27"/>
    </location>
</feature>
<feature type="region of interest" description="Disordered" evidence="9">
    <location>
        <begin position="182"/>
        <end position="218"/>
    </location>
</feature>
<dbReference type="EC" id="2.7.11.1" evidence="1"/>
<evidence type="ECO:0000256" key="3">
    <source>
        <dbReference type="ARBA" id="ARBA00022679"/>
    </source>
</evidence>
<comment type="catalytic activity">
    <reaction evidence="7">
        <text>L-threonyl-[protein] + ATP = O-phospho-L-threonyl-[protein] + ADP + H(+)</text>
        <dbReference type="Rhea" id="RHEA:46608"/>
        <dbReference type="Rhea" id="RHEA-COMP:11060"/>
        <dbReference type="Rhea" id="RHEA-COMP:11605"/>
        <dbReference type="ChEBI" id="CHEBI:15378"/>
        <dbReference type="ChEBI" id="CHEBI:30013"/>
        <dbReference type="ChEBI" id="CHEBI:30616"/>
        <dbReference type="ChEBI" id="CHEBI:61977"/>
        <dbReference type="ChEBI" id="CHEBI:456216"/>
        <dbReference type="EC" id="2.7.11.1"/>
    </reaction>
</comment>
<keyword evidence="6" id="KW-0067">ATP-binding</keyword>
<feature type="region of interest" description="Disordered" evidence="9">
    <location>
        <begin position="276"/>
        <end position="306"/>
    </location>
</feature>
<proteinExistence type="predicted"/>
<evidence type="ECO:0000256" key="1">
    <source>
        <dbReference type="ARBA" id="ARBA00012513"/>
    </source>
</evidence>
<protein>
    <recommendedName>
        <fullName evidence="1">non-specific serine/threonine protein kinase</fullName>
        <ecNumber evidence="1">2.7.11.1</ecNumber>
    </recommendedName>
</protein>
<feature type="compositionally biased region" description="Basic and acidic residues" evidence="9">
    <location>
        <begin position="279"/>
        <end position="292"/>
    </location>
</feature>
<dbReference type="STRING" id="1676925.ENSPKIP00000001668"/>
<dbReference type="InterPro" id="IPR051131">
    <property type="entry name" value="NEK_Ser/Thr_kinase_NIMA"/>
</dbReference>
<accession>A0A3B3Q683</accession>
<sequence>MMAEEFSHTVLHRRSPPRPHPQTRPKPKQAAELVAKPRAAERPAPSAKPGGLAKKTPLRRVWNPPANVYTPEYQHPVNHKAALKEKIPNQDHWTNHMVNLYDQPQGLYVHYHAQLDAIQQRRQEETPPHLYPPPPPPPPAAIQEKGRDPQSDWAHCPYQPYQLVVAAREEYLQRRQEANQNKLRAEKQLGLRPSTADSNQPRGQEAKHRGEPPPDQHQEEYLKQLQVIRQQYHEDDSERETEKLDKMQQNKAALQRKDKWKKGIMFEVRLNDEAIQTGRKREGKEEKDRGYDEDNEEDEEEEMDPLNQTLTFQAGEELKHREWIGVGAKPVAEEDPEAVRRKGWGKEAPGTLLGALANMEVSSICTTSAPALEDGGPWEQRRLWAGGAPNTLLQAFGQAALTSTVTFKPSGEGEDEDDEGSGTDVDAERLEPRSDDDDTNFEESEDELMGEVIESMKNCIPQEEMEEENGEDEANRKQTEGQRLETGDGETEHAMATTQNTQARRHSQTPECTNLQMQSGNPGVVDGDQADGGEITAAEQGLS</sequence>
<feature type="region of interest" description="Disordered" evidence="9">
    <location>
        <begin position="231"/>
        <end position="257"/>
    </location>
</feature>
<evidence type="ECO:0000313" key="10">
    <source>
        <dbReference type="Ensembl" id="ENSPKIP00000001668.1"/>
    </source>
</evidence>
<feature type="compositionally biased region" description="Basic and acidic residues" evidence="9">
    <location>
        <begin position="231"/>
        <end position="248"/>
    </location>
</feature>
<keyword evidence="3" id="KW-0808">Transferase</keyword>
<evidence type="ECO:0000256" key="8">
    <source>
        <dbReference type="ARBA" id="ARBA00048679"/>
    </source>
</evidence>
<feature type="compositionally biased region" description="Pro residues" evidence="9">
    <location>
        <begin position="129"/>
        <end position="140"/>
    </location>
</feature>
<evidence type="ECO:0000256" key="2">
    <source>
        <dbReference type="ARBA" id="ARBA00022527"/>
    </source>
</evidence>
<reference evidence="10" key="2">
    <citation type="submission" date="2025-09" db="UniProtKB">
        <authorList>
            <consortium name="Ensembl"/>
        </authorList>
    </citation>
    <scope>IDENTIFICATION</scope>
</reference>
<feature type="compositionally biased region" description="Basic and acidic residues" evidence="9">
    <location>
        <begin position="204"/>
        <end position="218"/>
    </location>
</feature>
<evidence type="ECO:0000256" key="7">
    <source>
        <dbReference type="ARBA" id="ARBA00047899"/>
    </source>
</evidence>
<dbReference type="PANTHER" id="PTHR44899">
    <property type="entry name" value="CAMK FAMILY PROTEIN KINASE"/>
    <property type="match status" value="1"/>
</dbReference>
<feature type="compositionally biased region" description="Acidic residues" evidence="9">
    <location>
        <begin position="463"/>
        <end position="472"/>
    </location>
</feature>